<gene>
    <name evidence="1" type="ORF">LCGC14_0343080</name>
</gene>
<reference evidence="1" key="1">
    <citation type="journal article" date="2015" name="Nature">
        <title>Complex archaea that bridge the gap between prokaryotes and eukaryotes.</title>
        <authorList>
            <person name="Spang A."/>
            <person name="Saw J.H."/>
            <person name="Jorgensen S.L."/>
            <person name="Zaremba-Niedzwiedzka K."/>
            <person name="Martijn J."/>
            <person name="Lind A.E."/>
            <person name="van Eijk R."/>
            <person name="Schleper C."/>
            <person name="Guy L."/>
            <person name="Ettema T.J."/>
        </authorList>
    </citation>
    <scope>NUCLEOTIDE SEQUENCE</scope>
</reference>
<dbReference type="AlphaFoldDB" id="A0A0F9TCV8"/>
<sequence>MMYPEENKFDRFFDIVLRTHHVLERMGIITGNMAEELGTHMDEMNEAFMELVSRVENHEEKASEKVQTET</sequence>
<organism evidence="1">
    <name type="scientific">marine sediment metagenome</name>
    <dbReference type="NCBI Taxonomy" id="412755"/>
    <lineage>
        <taxon>unclassified sequences</taxon>
        <taxon>metagenomes</taxon>
        <taxon>ecological metagenomes</taxon>
    </lineage>
</organism>
<comment type="caution">
    <text evidence="1">The sequence shown here is derived from an EMBL/GenBank/DDBJ whole genome shotgun (WGS) entry which is preliminary data.</text>
</comment>
<name>A0A0F9TCV8_9ZZZZ</name>
<evidence type="ECO:0000313" key="1">
    <source>
        <dbReference type="EMBL" id="KKN79120.1"/>
    </source>
</evidence>
<dbReference type="EMBL" id="LAZR01000252">
    <property type="protein sequence ID" value="KKN79120.1"/>
    <property type="molecule type" value="Genomic_DNA"/>
</dbReference>
<protein>
    <submittedName>
        <fullName evidence="1">Uncharacterized protein</fullName>
    </submittedName>
</protein>
<accession>A0A0F9TCV8</accession>
<proteinExistence type="predicted"/>